<proteinExistence type="predicted"/>
<gene>
    <name evidence="1" type="ORF">N308_10544</name>
</gene>
<protein>
    <submittedName>
        <fullName evidence="1">Uncharacterized protein</fullName>
    </submittedName>
</protein>
<dbReference type="EMBL" id="KL206181">
    <property type="protein sequence ID" value="KFV79671.1"/>
    <property type="molecule type" value="Genomic_DNA"/>
</dbReference>
<feature type="non-terminal residue" evidence="1">
    <location>
        <position position="54"/>
    </location>
</feature>
<dbReference type="Gene3D" id="1.10.287.210">
    <property type="match status" value="1"/>
</dbReference>
<evidence type="ECO:0000313" key="2">
    <source>
        <dbReference type="Proteomes" id="UP000053584"/>
    </source>
</evidence>
<dbReference type="Proteomes" id="UP000053584">
    <property type="component" value="Unassembled WGS sequence"/>
</dbReference>
<keyword evidence="2" id="KW-1185">Reference proteome</keyword>
<name>A0A093HD79_STRCA</name>
<feature type="non-terminal residue" evidence="1">
    <location>
        <position position="1"/>
    </location>
</feature>
<organism evidence="1 2">
    <name type="scientific">Struthio camelus australis</name>
    <dbReference type="NCBI Taxonomy" id="441894"/>
    <lineage>
        <taxon>Eukaryota</taxon>
        <taxon>Metazoa</taxon>
        <taxon>Chordata</taxon>
        <taxon>Craniata</taxon>
        <taxon>Vertebrata</taxon>
        <taxon>Euteleostomi</taxon>
        <taxon>Archelosauria</taxon>
        <taxon>Archosauria</taxon>
        <taxon>Dinosauria</taxon>
        <taxon>Saurischia</taxon>
        <taxon>Theropoda</taxon>
        <taxon>Coelurosauria</taxon>
        <taxon>Aves</taxon>
        <taxon>Palaeognathae</taxon>
        <taxon>Struthioniformes</taxon>
        <taxon>Struthionidae</taxon>
        <taxon>Struthio</taxon>
    </lineage>
</organism>
<reference evidence="1 2" key="1">
    <citation type="submission" date="2014-04" db="EMBL/GenBank/DDBJ databases">
        <title>Genome evolution of avian class.</title>
        <authorList>
            <person name="Zhang G."/>
            <person name="Li C."/>
        </authorList>
    </citation>
    <scope>NUCLEOTIDE SEQUENCE [LARGE SCALE GENOMIC DNA]</scope>
    <source>
        <strain evidence="1">BGI_N308</strain>
    </source>
</reference>
<dbReference type="AlphaFoldDB" id="A0A093HD79"/>
<accession>A0A093HD79</accession>
<dbReference type="SUPFAM" id="SSF58069">
    <property type="entry name" value="Virus ectodomain"/>
    <property type="match status" value="1"/>
</dbReference>
<sequence>AAIDFLLLAHGHGCKDFEGMCCFNLSSNSESIHKQLQWLKNHTKDITVVTNPLD</sequence>
<evidence type="ECO:0000313" key="1">
    <source>
        <dbReference type="EMBL" id="KFV79671.1"/>
    </source>
</evidence>